<organism evidence="3 4">
    <name type="scientific">Streptomyces cinnabarinus</name>
    <dbReference type="NCBI Taxonomy" id="67287"/>
    <lineage>
        <taxon>Bacteria</taxon>
        <taxon>Bacillati</taxon>
        <taxon>Actinomycetota</taxon>
        <taxon>Actinomycetes</taxon>
        <taxon>Kitasatosporales</taxon>
        <taxon>Streptomycetaceae</taxon>
        <taxon>Streptomyces</taxon>
    </lineage>
</organism>
<protein>
    <recommendedName>
        <fullName evidence="5">DUF2330 domain-containing protein</fullName>
    </recommendedName>
</protein>
<keyword evidence="4" id="KW-1185">Reference proteome</keyword>
<sequence>MTLAMIVWGAAPAAAGGPTSAFLASPTTGETAGLYYSDRDYAELESLLRAGTLGAPPKDVMADRRVTVTWLVHDTSPWRVDVIFPVAGGKDVWVQRAMNITEPTENSWHRAPAPAELRSLLTDLGVLGKPEGVEELSAFSLREVYEADRESGVAAEPAPGSESGSAEKAAAPRSVAAAQPEDGTDWWWALPGAAGGAALALFLRPFAARVPWGGRGRDAGPRQELLDA</sequence>
<feature type="signal peptide" evidence="2">
    <location>
        <begin position="1"/>
        <end position="15"/>
    </location>
</feature>
<dbReference type="RefSeq" id="WP_269661190.1">
    <property type="nucleotide sequence ID" value="NZ_CP114413.1"/>
</dbReference>
<evidence type="ECO:0000313" key="4">
    <source>
        <dbReference type="Proteomes" id="UP001164439"/>
    </source>
</evidence>
<evidence type="ECO:0000256" key="2">
    <source>
        <dbReference type="SAM" id="SignalP"/>
    </source>
</evidence>
<evidence type="ECO:0000256" key="1">
    <source>
        <dbReference type="SAM" id="MobiDB-lite"/>
    </source>
</evidence>
<reference evidence="3" key="1">
    <citation type="submission" date="2022-12" db="EMBL/GenBank/DDBJ databases">
        <authorList>
            <person name="Ruckert C."/>
            <person name="Busche T."/>
            <person name="Kalinowski J."/>
            <person name="Wittmann C."/>
        </authorList>
    </citation>
    <scope>NUCLEOTIDE SEQUENCE</scope>
    <source>
        <strain evidence="3">DSM 40467</strain>
    </source>
</reference>
<evidence type="ECO:0000313" key="3">
    <source>
        <dbReference type="EMBL" id="WAZ23645.1"/>
    </source>
</evidence>
<proteinExistence type="predicted"/>
<keyword evidence="2" id="KW-0732">Signal</keyword>
<dbReference type="EMBL" id="CP114413">
    <property type="protein sequence ID" value="WAZ23645.1"/>
    <property type="molecule type" value="Genomic_DNA"/>
</dbReference>
<gene>
    <name evidence="3" type="ORF">STRCI_005000</name>
</gene>
<name>A0ABY7KJ94_9ACTN</name>
<feature type="chain" id="PRO_5046172828" description="DUF2330 domain-containing protein" evidence="2">
    <location>
        <begin position="16"/>
        <end position="228"/>
    </location>
</feature>
<feature type="compositionally biased region" description="Low complexity" evidence="1">
    <location>
        <begin position="158"/>
        <end position="178"/>
    </location>
</feature>
<evidence type="ECO:0008006" key="5">
    <source>
        <dbReference type="Google" id="ProtNLM"/>
    </source>
</evidence>
<dbReference type="Proteomes" id="UP001164439">
    <property type="component" value="Chromosome"/>
</dbReference>
<accession>A0ABY7KJ94</accession>
<feature type="region of interest" description="Disordered" evidence="1">
    <location>
        <begin position="150"/>
        <end position="178"/>
    </location>
</feature>